<name>A0AAX4JQK9_9TREE</name>
<feature type="region of interest" description="Disordered" evidence="1">
    <location>
        <begin position="53"/>
        <end position="118"/>
    </location>
</feature>
<feature type="compositionally biased region" description="Polar residues" evidence="1">
    <location>
        <begin position="106"/>
        <end position="118"/>
    </location>
</feature>
<keyword evidence="2" id="KW-0472">Membrane</keyword>
<keyword evidence="2" id="KW-0812">Transmembrane</keyword>
<feature type="chain" id="PRO_5043904139" description="Mid2 domain-containing protein" evidence="3">
    <location>
        <begin position="17"/>
        <end position="413"/>
    </location>
</feature>
<evidence type="ECO:0000313" key="4">
    <source>
        <dbReference type="EMBL" id="WWC87686.1"/>
    </source>
</evidence>
<dbReference type="Proteomes" id="UP001355207">
    <property type="component" value="Chromosome 3"/>
</dbReference>
<feature type="compositionally biased region" description="Polar residues" evidence="1">
    <location>
        <begin position="176"/>
        <end position="197"/>
    </location>
</feature>
<dbReference type="EMBL" id="CP144100">
    <property type="protein sequence ID" value="WWC87686.1"/>
    <property type="molecule type" value="Genomic_DNA"/>
</dbReference>
<feature type="compositionally biased region" description="Polar residues" evidence="1">
    <location>
        <begin position="90"/>
        <end position="99"/>
    </location>
</feature>
<gene>
    <name evidence="4" type="ORF">L201_002578</name>
</gene>
<feature type="signal peptide" evidence="3">
    <location>
        <begin position="1"/>
        <end position="16"/>
    </location>
</feature>
<evidence type="ECO:0000313" key="5">
    <source>
        <dbReference type="Proteomes" id="UP001355207"/>
    </source>
</evidence>
<feature type="region of interest" description="Disordered" evidence="1">
    <location>
        <begin position="175"/>
        <end position="202"/>
    </location>
</feature>
<feature type="transmembrane region" description="Helical" evidence="2">
    <location>
        <begin position="336"/>
        <end position="357"/>
    </location>
</feature>
<organism evidence="4 5">
    <name type="scientific">Kwoniella dendrophila CBS 6074</name>
    <dbReference type="NCBI Taxonomy" id="1295534"/>
    <lineage>
        <taxon>Eukaryota</taxon>
        <taxon>Fungi</taxon>
        <taxon>Dikarya</taxon>
        <taxon>Basidiomycota</taxon>
        <taxon>Agaricomycotina</taxon>
        <taxon>Tremellomycetes</taxon>
        <taxon>Tremellales</taxon>
        <taxon>Cryptococcaceae</taxon>
        <taxon>Kwoniella</taxon>
    </lineage>
</organism>
<keyword evidence="5" id="KW-1185">Reference proteome</keyword>
<evidence type="ECO:0000256" key="2">
    <source>
        <dbReference type="SAM" id="Phobius"/>
    </source>
</evidence>
<feature type="compositionally biased region" description="Basic residues" evidence="1">
    <location>
        <begin position="53"/>
        <end position="64"/>
    </location>
</feature>
<sequence>MLIISLCFLLPIFTLAAPLQSKTNNLYPTLIHAELKPSFKPVNILDNPEIGRSRRARTNHFNHIKRQEEPSPAEEESNDQVPVTKEENNETSSAVSTETTKVEPESQPTTIEDGLTNSQSEYKSVMVLEAIEGYNTDRGRVIEKCLVPSDDSSQGYCESWIDGKLQENDESLVAPSVTTSASFTQSTSEAQPEPTGTSLSSSEAEISESFFSCVPTFSASESSSLSTFTETLVTATQSAVDVMPTIYPINLVDDSGASTEVSSSIASPISFSLMTPTSTESVSTTEFTEMPSATTEDSIVVETIASSAFANATVAAASETAAAVAIPGQQIKVLPIGLGILGGLVGIAVAAVLYVTLQKRKYRKEFRSRKLAEEASPMGFSGNYGSAELVHRLLVYIGMAMYHNCIRTAGELP</sequence>
<evidence type="ECO:0008006" key="6">
    <source>
        <dbReference type="Google" id="ProtNLM"/>
    </source>
</evidence>
<keyword evidence="3" id="KW-0732">Signal</keyword>
<evidence type="ECO:0000256" key="3">
    <source>
        <dbReference type="SAM" id="SignalP"/>
    </source>
</evidence>
<protein>
    <recommendedName>
        <fullName evidence="6">Mid2 domain-containing protein</fullName>
    </recommendedName>
</protein>
<evidence type="ECO:0000256" key="1">
    <source>
        <dbReference type="SAM" id="MobiDB-lite"/>
    </source>
</evidence>
<proteinExistence type="predicted"/>
<dbReference type="AlphaFoldDB" id="A0AAX4JQK9"/>
<dbReference type="RefSeq" id="XP_066074449.1">
    <property type="nucleotide sequence ID" value="XM_066218352.1"/>
</dbReference>
<accession>A0AAX4JQK9</accession>
<dbReference type="GeneID" id="91093250"/>
<keyword evidence="2" id="KW-1133">Transmembrane helix</keyword>
<reference evidence="4 5" key="1">
    <citation type="submission" date="2024-01" db="EMBL/GenBank/DDBJ databases">
        <title>Comparative genomics of Cryptococcus and Kwoniella reveals pathogenesis evolution and contrasting modes of karyotype evolution via chromosome fusion or intercentromeric recombination.</title>
        <authorList>
            <person name="Coelho M.A."/>
            <person name="David-Palma M."/>
            <person name="Shea T."/>
            <person name="Bowers K."/>
            <person name="McGinley-Smith S."/>
            <person name="Mohammad A.W."/>
            <person name="Gnirke A."/>
            <person name="Yurkov A.M."/>
            <person name="Nowrousian M."/>
            <person name="Sun S."/>
            <person name="Cuomo C.A."/>
            <person name="Heitman J."/>
        </authorList>
    </citation>
    <scope>NUCLEOTIDE SEQUENCE [LARGE SCALE GENOMIC DNA]</scope>
    <source>
        <strain evidence="4 5">CBS 6074</strain>
    </source>
</reference>